<accession>A0A9W8J6T5</accession>
<dbReference type="AlphaFoldDB" id="A0A9W8J6T5"/>
<dbReference type="OrthoDB" id="3221235at2759"/>
<name>A0A9W8J6T5_9AGAR</name>
<sequence length="332" mass="37724">MNSLKTVEPRPWDSINSLKLYFYDAWSEPEPQNPHPDSIFNYLPPTVSNLDLYLGYKDGMVATNDQLHLHIPEIILANLTTFTFSYDWNGTMMLKILQSCTNVENLSLDFLGSSLKYEDTPFIEGAFQEGLLLPKVRTLHLDRILPKMVNFVQALRTPSLVELHFTFHTKITDPRSFSDLACISDKFAGHVLSLVGRSGCQGTLRKFRLNSANISNSQLTLILLNLPFLTHLTLDNTFFDPTPFGDVDLVYGPAPPFLPCLEVLELLRLSSDFPHGDIEFFAIVRRESQEPPGSLKKLVMTFRTHRPPNLSVLVNSFRGRYSIETTHFAFVK</sequence>
<comment type="caution">
    <text evidence="1">The sequence shown here is derived from an EMBL/GenBank/DDBJ whole genome shotgun (WGS) entry which is preliminary data.</text>
</comment>
<dbReference type="EMBL" id="JANBPK010000886">
    <property type="protein sequence ID" value="KAJ2929222.1"/>
    <property type="molecule type" value="Genomic_DNA"/>
</dbReference>
<proteinExistence type="predicted"/>
<organism evidence="1 2">
    <name type="scientific">Candolleomyces eurysporus</name>
    <dbReference type="NCBI Taxonomy" id="2828524"/>
    <lineage>
        <taxon>Eukaryota</taxon>
        <taxon>Fungi</taxon>
        <taxon>Dikarya</taxon>
        <taxon>Basidiomycota</taxon>
        <taxon>Agaricomycotina</taxon>
        <taxon>Agaricomycetes</taxon>
        <taxon>Agaricomycetidae</taxon>
        <taxon>Agaricales</taxon>
        <taxon>Agaricineae</taxon>
        <taxon>Psathyrellaceae</taxon>
        <taxon>Candolleomyces</taxon>
    </lineage>
</organism>
<gene>
    <name evidence="1" type="ORF">H1R20_g7872</name>
</gene>
<dbReference type="SUPFAM" id="SSF52047">
    <property type="entry name" value="RNI-like"/>
    <property type="match status" value="1"/>
</dbReference>
<dbReference type="Gene3D" id="3.80.10.10">
    <property type="entry name" value="Ribonuclease Inhibitor"/>
    <property type="match status" value="1"/>
</dbReference>
<reference evidence="1" key="1">
    <citation type="submission" date="2022-06" db="EMBL/GenBank/DDBJ databases">
        <title>Genome Sequence of Candolleomyces eurysporus.</title>
        <authorList>
            <person name="Buettner E."/>
        </authorList>
    </citation>
    <scope>NUCLEOTIDE SEQUENCE</scope>
    <source>
        <strain evidence="1">VTCC 930004</strain>
    </source>
</reference>
<keyword evidence="2" id="KW-1185">Reference proteome</keyword>
<evidence type="ECO:0008006" key="3">
    <source>
        <dbReference type="Google" id="ProtNLM"/>
    </source>
</evidence>
<evidence type="ECO:0000313" key="2">
    <source>
        <dbReference type="Proteomes" id="UP001140091"/>
    </source>
</evidence>
<dbReference type="InterPro" id="IPR032675">
    <property type="entry name" value="LRR_dom_sf"/>
</dbReference>
<feature type="non-terminal residue" evidence="1">
    <location>
        <position position="332"/>
    </location>
</feature>
<dbReference type="Proteomes" id="UP001140091">
    <property type="component" value="Unassembled WGS sequence"/>
</dbReference>
<evidence type="ECO:0000313" key="1">
    <source>
        <dbReference type="EMBL" id="KAJ2929222.1"/>
    </source>
</evidence>
<protein>
    <recommendedName>
        <fullName evidence="3">F-box domain-containing protein</fullName>
    </recommendedName>
</protein>